<evidence type="ECO:0000256" key="1">
    <source>
        <dbReference type="SAM" id="Phobius"/>
    </source>
</evidence>
<proteinExistence type="predicted"/>
<evidence type="ECO:0000313" key="2">
    <source>
        <dbReference type="EMBL" id="QKN22493.1"/>
    </source>
</evidence>
<reference evidence="2" key="1">
    <citation type="journal article" date="2021" name="Virus">
        <title>The discovery, distribution and diversity of DNA viruses associated with Drosophila melanogaster in Europe.</title>
        <authorList>
            <person name="Wallace M.A."/>
            <person name="Coffman K.A."/>
            <person name="Gilbert C."/>
            <person name="Ravindran S."/>
            <person name="Albery G.F."/>
            <person name="Abbott J."/>
            <person name="Argyridou E."/>
            <person name="Bellosta P."/>
            <person name="Betancourt A.J."/>
            <person name="Colinet H."/>
            <person name="Eric K."/>
            <person name="Glaser-Schmitt A."/>
            <person name="Grath S."/>
            <person name="Jelic M."/>
            <person name="Kankare M."/>
            <person name="Kozeretska I."/>
            <person name="Loeschcke V."/>
            <person name="Montchamp-Moreau C."/>
            <person name="Ometto L."/>
            <person name="Onder B.S."/>
            <person name="Orengo D.J."/>
            <person name="Parsch J."/>
            <person name="Pascual M."/>
            <person name="Patenkovic A."/>
            <person name="Puerma E."/>
            <person name="Ritchie M.G."/>
            <person name="Rota-Stabelli O."/>
            <person name="Schou M.F."/>
            <person name="Serga S.V."/>
            <person name="Stamenkovic-Radak M."/>
            <person name="Tanaskovic M."/>
            <person name="Veselinovic M.S."/>
            <person name="Vieira J."/>
            <person name="Vieira C.P."/>
            <person name="Kapun M."/>
            <person name="Flatt T."/>
            <person name="Gonzalez J."/>
            <person name="Staubach F."/>
            <person name="Obbard D.J."/>
        </authorList>
    </citation>
    <scope>NUCLEOTIDE SEQUENCE</scope>
    <source>
        <strain evidence="2">Filamentous_ES_Gim_15_30_pool</strain>
    </source>
</reference>
<keyword evidence="1" id="KW-0812">Transmembrane</keyword>
<organism evidence="2">
    <name type="scientific">Drosophila-associated filamentous virus</name>
    <dbReference type="NCBI Taxonomy" id="2743186"/>
    <lineage>
        <taxon>Viruses</taxon>
    </lineage>
</organism>
<accession>A0A6M9U098</accession>
<protein>
    <submittedName>
        <fullName evidence="2">Uncharacterized protein</fullName>
    </submittedName>
</protein>
<dbReference type="EMBL" id="MT496835">
    <property type="protein sequence ID" value="QKN22493.1"/>
    <property type="molecule type" value="Genomic_DNA"/>
</dbReference>
<keyword evidence="1" id="KW-0472">Membrane</keyword>
<feature type="transmembrane region" description="Helical" evidence="1">
    <location>
        <begin position="83"/>
        <end position="104"/>
    </location>
</feature>
<gene>
    <name evidence="2" type="primary">ORF39</name>
</gene>
<sequence length="113" mass="13415">MKQHFTIIVGHKRFHLKTIVIYQFLINILEYHIVNPCLIFINRIITNIIAIIKCHLYKRYSQEGSFPKVGVQSLFHGIHNGSYNVVLLLLMMMITTTFLFQYSLHNTRQYFNV</sequence>
<keyword evidence="1" id="KW-1133">Transmembrane helix</keyword>
<name>A0A6M9U098_9VIRU</name>